<dbReference type="GO" id="GO:0003677">
    <property type="term" value="F:DNA binding"/>
    <property type="evidence" value="ECO:0007669"/>
    <property type="project" value="InterPro"/>
</dbReference>
<reference evidence="2" key="1">
    <citation type="submission" date="2011-09" db="EMBL/GenBank/DDBJ databases">
        <title>The permanent draft genome of Mucilaginibacter paludis DSM 18603.</title>
        <authorList>
            <consortium name="US DOE Joint Genome Institute (JGI-PGF)"/>
            <person name="Lucas S."/>
            <person name="Han J."/>
            <person name="Lapidus A."/>
            <person name="Bruce D."/>
            <person name="Goodwin L."/>
            <person name="Pitluck S."/>
            <person name="Peters L."/>
            <person name="Kyrpides N."/>
            <person name="Mavromatis K."/>
            <person name="Ivanova N."/>
            <person name="Mikhailova N."/>
            <person name="Held B."/>
            <person name="Detter J.C."/>
            <person name="Tapia R."/>
            <person name="Han C."/>
            <person name="Land M."/>
            <person name="Hauser L."/>
            <person name="Markowitz V."/>
            <person name="Cheng J.-F."/>
            <person name="Hugenholtz P."/>
            <person name="Woyke T."/>
            <person name="Wu D."/>
            <person name="Tindall B."/>
            <person name="Brambilla E."/>
            <person name="Klenk H.-P."/>
            <person name="Eisen J.A."/>
        </authorList>
    </citation>
    <scope>NUCLEOTIDE SEQUENCE [LARGE SCALE GENOMIC DNA]</scope>
    <source>
        <strain evidence="2">DSM 18603</strain>
    </source>
</reference>
<dbReference type="HOGENOM" id="CLU_721210_0_0_10"/>
<dbReference type="InterPro" id="IPR007560">
    <property type="entry name" value="Restrct_endonuc_IV_Mrr"/>
</dbReference>
<keyword evidence="2" id="KW-0255">Endonuclease</keyword>
<feature type="domain" description="Restriction endonuclease type IV Mrr" evidence="1">
    <location>
        <begin position="14"/>
        <end position="121"/>
    </location>
</feature>
<dbReference type="Pfam" id="PF04471">
    <property type="entry name" value="Mrr_cat"/>
    <property type="match status" value="1"/>
</dbReference>
<dbReference type="EMBL" id="CM001403">
    <property type="protein sequence ID" value="EHQ24267.1"/>
    <property type="molecule type" value="Genomic_DNA"/>
</dbReference>
<evidence type="ECO:0000313" key="2">
    <source>
        <dbReference type="EMBL" id="EHQ24267.1"/>
    </source>
</evidence>
<evidence type="ECO:0000259" key="1">
    <source>
        <dbReference type="Pfam" id="PF04471"/>
    </source>
</evidence>
<accession>H1YDS7</accession>
<keyword evidence="2" id="KW-0540">Nuclease</keyword>
<dbReference type="Gene3D" id="3.40.1350.10">
    <property type="match status" value="1"/>
</dbReference>
<dbReference type="InterPro" id="IPR011856">
    <property type="entry name" value="tRNA_endonuc-like_dom_sf"/>
</dbReference>
<organism evidence="2 3">
    <name type="scientific">Mucilaginibacter paludis DSM 18603</name>
    <dbReference type="NCBI Taxonomy" id="714943"/>
    <lineage>
        <taxon>Bacteria</taxon>
        <taxon>Pseudomonadati</taxon>
        <taxon>Bacteroidota</taxon>
        <taxon>Sphingobacteriia</taxon>
        <taxon>Sphingobacteriales</taxon>
        <taxon>Sphingobacteriaceae</taxon>
        <taxon>Mucilaginibacter</taxon>
    </lineage>
</organism>
<gene>
    <name evidence="2" type="ORF">Mucpa_0064</name>
</gene>
<dbReference type="OrthoDB" id="744987at2"/>
<dbReference type="InterPro" id="IPR011335">
    <property type="entry name" value="Restrct_endonuc-II-like"/>
</dbReference>
<name>H1YDS7_9SPHI</name>
<dbReference type="AlphaFoldDB" id="H1YDS7"/>
<dbReference type="GO" id="GO:0009307">
    <property type="term" value="P:DNA restriction-modification system"/>
    <property type="evidence" value="ECO:0007669"/>
    <property type="project" value="InterPro"/>
</dbReference>
<dbReference type="SUPFAM" id="SSF52980">
    <property type="entry name" value="Restriction endonuclease-like"/>
    <property type="match status" value="1"/>
</dbReference>
<proteinExistence type="predicted"/>
<keyword evidence="2" id="KW-0378">Hydrolase</keyword>
<dbReference type="RefSeq" id="WP_008503794.1">
    <property type="nucleotide sequence ID" value="NZ_CM001403.1"/>
</dbReference>
<sequence length="367" mass="42171">MTNIDSGKFLTYLIDWKEFELFVAELYKDDGDLIIQHNVTEVGKSQAKRQIDVLVTQKTKLHTIKTIIECKLWKSKVDRQVIDVLSASVEDLNANKGVIFTTKGYEEGAIQYAKNKNIDIFIVRDLTDDEWGRPGRHLVLYLQMFSGLIKNLQFHNLKFHAENGLPPKNGAINLGIRFRKEEYTDPNFNLISLHDTIKVNIVKLIEDVFYAIQTQLLEGYNGLIQPENQAHEIAYNVPILVDFTKQQHKFIRHEHGLISFDSLAFDLLQTVTQTKIESDRANTIDFVVMVENYITNQKNYVSKDKNNDRIELSEPVLPQPQHDESEIVKNGSVIKIMTEITVAASVKPQTIIMQLPQRKINLNIVQP</sequence>
<dbReference type="STRING" id="714943.Mucpa_0064"/>
<dbReference type="eggNOG" id="ENOG5032RV5">
    <property type="taxonomic scope" value="Bacteria"/>
</dbReference>
<keyword evidence="3" id="KW-1185">Reference proteome</keyword>
<protein>
    <submittedName>
        <fullName evidence="2">Restriction endonuclease</fullName>
    </submittedName>
</protein>
<dbReference type="GO" id="GO:0004519">
    <property type="term" value="F:endonuclease activity"/>
    <property type="evidence" value="ECO:0007669"/>
    <property type="project" value="UniProtKB-KW"/>
</dbReference>
<evidence type="ECO:0000313" key="3">
    <source>
        <dbReference type="Proteomes" id="UP000002774"/>
    </source>
</evidence>
<dbReference type="Proteomes" id="UP000002774">
    <property type="component" value="Chromosome"/>
</dbReference>